<evidence type="ECO:0000256" key="1">
    <source>
        <dbReference type="SAM" id="MobiDB-lite"/>
    </source>
</evidence>
<sequence>MSRRLALWEEESTKNGKTVVRETESCAGASGTNRLSNVYAVRGSGTGPSTSTQPSWLDI</sequence>
<feature type="region of interest" description="Disordered" evidence="1">
    <location>
        <begin position="40"/>
        <end position="59"/>
    </location>
</feature>
<keyword evidence="3" id="KW-1185">Reference proteome</keyword>
<dbReference type="AlphaFoldDB" id="A0A1M2VSR4"/>
<evidence type="ECO:0000313" key="2">
    <source>
        <dbReference type="EMBL" id="OJT10651.1"/>
    </source>
</evidence>
<organism evidence="2 3">
    <name type="scientific">Trametes pubescens</name>
    <name type="common">White-rot fungus</name>
    <dbReference type="NCBI Taxonomy" id="154538"/>
    <lineage>
        <taxon>Eukaryota</taxon>
        <taxon>Fungi</taxon>
        <taxon>Dikarya</taxon>
        <taxon>Basidiomycota</taxon>
        <taxon>Agaricomycotina</taxon>
        <taxon>Agaricomycetes</taxon>
        <taxon>Polyporales</taxon>
        <taxon>Polyporaceae</taxon>
        <taxon>Trametes</taxon>
    </lineage>
</organism>
<proteinExistence type="predicted"/>
<protein>
    <submittedName>
        <fullName evidence="2">Uncharacterized protein</fullName>
    </submittedName>
</protein>
<comment type="caution">
    <text evidence="2">The sequence shown here is derived from an EMBL/GenBank/DDBJ whole genome shotgun (WGS) entry which is preliminary data.</text>
</comment>
<dbReference type="Proteomes" id="UP000184267">
    <property type="component" value="Unassembled WGS sequence"/>
</dbReference>
<dbReference type="EMBL" id="MNAD01000762">
    <property type="protein sequence ID" value="OJT10651.1"/>
    <property type="molecule type" value="Genomic_DNA"/>
</dbReference>
<accession>A0A1M2VSR4</accession>
<name>A0A1M2VSR4_TRAPU</name>
<reference evidence="2 3" key="1">
    <citation type="submission" date="2016-10" db="EMBL/GenBank/DDBJ databases">
        <title>Genome sequence of the basidiomycete white-rot fungus Trametes pubescens.</title>
        <authorList>
            <person name="Makela M.R."/>
            <person name="Granchi Z."/>
            <person name="Peng M."/>
            <person name="De Vries R.P."/>
            <person name="Grigoriev I."/>
            <person name="Riley R."/>
            <person name="Hilden K."/>
        </authorList>
    </citation>
    <scope>NUCLEOTIDE SEQUENCE [LARGE SCALE GENOMIC DNA]</scope>
    <source>
        <strain evidence="2 3">FBCC735</strain>
    </source>
</reference>
<evidence type="ECO:0000313" key="3">
    <source>
        <dbReference type="Proteomes" id="UP000184267"/>
    </source>
</evidence>
<gene>
    <name evidence="2" type="ORF">TRAPUB_12845</name>
</gene>